<dbReference type="GeneTree" id="ENSGT00940000156736"/>
<dbReference type="InterPro" id="IPR013783">
    <property type="entry name" value="Ig-like_fold"/>
</dbReference>
<keyword evidence="2" id="KW-0472">Membrane</keyword>
<dbReference type="GO" id="GO:0017134">
    <property type="term" value="F:fibroblast growth factor binding"/>
    <property type="evidence" value="ECO:0007669"/>
    <property type="project" value="TreeGrafter"/>
</dbReference>
<reference evidence="4" key="2">
    <citation type="submission" date="2025-09" db="UniProtKB">
        <authorList>
            <consortium name="Ensembl"/>
        </authorList>
    </citation>
    <scope>IDENTIFICATION</scope>
</reference>
<dbReference type="HOGENOM" id="CLU_038830_0_0_1"/>
<dbReference type="PROSITE" id="PS50835">
    <property type="entry name" value="IG_LIKE"/>
    <property type="match status" value="1"/>
</dbReference>
<dbReference type="STRING" id="7757.ENSPMAP00000001907"/>
<dbReference type="GO" id="GO:0005886">
    <property type="term" value="C:plasma membrane"/>
    <property type="evidence" value="ECO:0007669"/>
    <property type="project" value="TreeGrafter"/>
</dbReference>
<dbReference type="OMA" id="AFLWFCH"/>
<organism evidence="4">
    <name type="scientific">Petromyzon marinus</name>
    <name type="common">Sea lamprey</name>
    <dbReference type="NCBI Taxonomy" id="7757"/>
    <lineage>
        <taxon>Eukaryota</taxon>
        <taxon>Metazoa</taxon>
        <taxon>Chordata</taxon>
        <taxon>Craniata</taxon>
        <taxon>Vertebrata</taxon>
        <taxon>Cyclostomata</taxon>
        <taxon>Hyperoartia</taxon>
        <taxon>Petromyzontiformes</taxon>
        <taxon>Petromyzontidae</taxon>
        <taxon>Petromyzon</taxon>
    </lineage>
</organism>
<dbReference type="InterPro" id="IPR003598">
    <property type="entry name" value="Ig_sub2"/>
</dbReference>
<dbReference type="Gene3D" id="2.60.40.10">
    <property type="entry name" value="Immunoglobulins"/>
    <property type="match status" value="2"/>
</dbReference>
<feature type="domain" description="Ig-like" evidence="3">
    <location>
        <begin position="56"/>
        <end position="164"/>
    </location>
</feature>
<protein>
    <submittedName>
        <fullName evidence="4">Fibroblast growth factor receptor like 1a</fullName>
    </submittedName>
</protein>
<dbReference type="InterPro" id="IPR003599">
    <property type="entry name" value="Ig_sub"/>
</dbReference>
<reference evidence="4" key="1">
    <citation type="submission" date="2025-08" db="UniProtKB">
        <authorList>
            <consortium name="Ensembl"/>
        </authorList>
    </citation>
    <scope>IDENTIFICATION</scope>
</reference>
<dbReference type="SMART" id="SM00409">
    <property type="entry name" value="IG"/>
    <property type="match status" value="2"/>
</dbReference>
<dbReference type="InterPro" id="IPR007110">
    <property type="entry name" value="Ig-like_dom"/>
</dbReference>
<feature type="compositionally biased region" description="Low complexity" evidence="1">
    <location>
        <begin position="231"/>
        <end position="260"/>
    </location>
</feature>
<dbReference type="SMART" id="SM00408">
    <property type="entry name" value="IGc2"/>
    <property type="match status" value="1"/>
</dbReference>
<dbReference type="FunFam" id="2.60.40.10:FF:000246">
    <property type="entry name" value="Fibroblast growth factor receptor like 1"/>
    <property type="match status" value="1"/>
</dbReference>
<keyword evidence="2" id="KW-1133">Transmembrane helix</keyword>
<dbReference type="PANTHER" id="PTHR19890">
    <property type="entry name" value="FIBROBLAST GROWTH FACTOR RECEPTOR"/>
    <property type="match status" value="1"/>
</dbReference>
<proteinExistence type="predicted"/>
<dbReference type="InterPro" id="IPR036179">
    <property type="entry name" value="Ig-like_dom_sf"/>
</dbReference>
<evidence type="ECO:0000256" key="2">
    <source>
        <dbReference type="SAM" id="Phobius"/>
    </source>
</evidence>
<dbReference type="Pfam" id="PF13927">
    <property type="entry name" value="Ig_3"/>
    <property type="match status" value="1"/>
</dbReference>
<dbReference type="GO" id="GO:0005007">
    <property type="term" value="F:fibroblast growth factor receptor activity"/>
    <property type="evidence" value="ECO:0007669"/>
    <property type="project" value="TreeGrafter"/>
</dbReference>
<evidence type="ECO:0000259" key="3">
    <source>
        <dbReference type="PROSITE" id="PS50835"/>
    </source>
</evidence>
<dbReference type="SUPFAM" id="SSF48726">
    <property type="entry name" value="Immunoglobulin"/>
    <property type="match status" value="2"/>
</dbReference>
<keyword evidence="2" id="KW-0812">Transmembrane</keyword>
<evidence type="ECO:0000313" key="4">
    <source>
        <dbReference type="Ensembl" id="ENSPMAP00000001907.1"/>
    </source>
</evidence>
<name>S4R9M6_PETMA</name>
<evidence type="ECO:0000256" key="1">
    <source>
        <dbReference type="SAM" id="MobiDB-lite"/>
    </source>
</evidence>
<dbReference type="Ensembl" id="ENSPMAT00000001917.1">
    <property type="protein sequence ID" value="ENSPMAP00000001907.1"/>
    <property type="gene ID" value="ENSPMAG00000001743.1"/>
</dbReference>
<dbReference type="InterPro" id="IPR052615">
    <property type="entry name" value="FGFRL"/>
</dbReference>
<accession>S4R9M6</accession>
<dbReference type="AlphaFoldDB" id="S4R9M6"/>
<sequence>VCTASGRGGRRQQWTLTLKSLRAEDSGRYTCRVFNTAGEINATYRVDVVQRLRSKPVLTGTHPVNTTVEMGGTTSLQCKVRSDVRPVVQWLKRVEPGSERHHNATLDVGGQRFVVLPAGDVWSRPDGSFLNKLVIARARAEDAGMYICLGANTMGYSFRSAFLTVQPDPSRHPAPPSPRPGGSLPWPVIVGIPAGAFFIVGSVLLWLCQSRKPKACPSVALPAAGARLPAAPRPGAAHGAARAAAAAPPALPPRAGARALEQGPHAGPGRIRGVGADVLHTHTHTHVEGKVHQHHYTYYQC</sequence>
<feature type="region of interest" description="Disordered" evidence="1">
    <location>
        <begin position="231"/>
        <end position="267"/>
    </location>
</feature>
<feature type="transmembrane region" description="Helical" evidence="2">
    <location>
        <begin position="184"/>
        <end position="208"/>
    </location>
</feature>
<dbReference type="PANTHER" id="PTHR19890:SF10">
    <property type="entry name" value="FIBROBLAST GROWTH FACTOR RECEPTOR-LIKE 1"/>
    <property type="match status" value="1"/>
</dbReference>